<reference evidence="9 10" key="1">
    <citation type="submission" date="2022-05" db="EMBL/GenBank/DDBJ databases">
        <title>A multi-omics perspective on studying reproductive biology in Daphnia sinensis.</title>
        <authorList>
            <person name="Jia J."/>
        </authorList>
    </citation>
    <scope>NUCLEOTIDE SEQUENCE [LARGE SCALE GENOMIC DNA]</scope>
    <source>
        <strain evidence="9 10">WSL</strain>
    </source>
</reference>
<gene>
    <name evidence="9" type="ORF">GHT06_018308</name>
</gene>
<sequence>MGVHGLWNLLEPVGKPVPLEALENKVLAVDVSIWLHQATKGFRDAQGNPLPNAHLLGLCHRLCKLLFFKIKPIFVFDGGVPVLKRQTMASRQSRRDTAVKNNDVVAEKILTNYIKSEIINNQLGKTKGKSGAPLLKKKKQEPDLFQLPPLSKDFVEETTEDSDFETSEDDVTGDMESVSFHMKGHNIHSVDVTSEAFRALPTEIQHEILLELRDTRKQSSWNKLDQMPQEADDFSGFQMERLLKRRNLQQRLDEVVKEIGKKTHEQFSLTKGDVSESYKIASDNATHYVLIKNALQHDKKPTEMLSGKIGNSKLSEESVPSVDHVAIEDFMEVEQEEFSQQELFAIMKSEKQAVASSSSSDEDSDFEEVPPVIHSPVNRLVLDIPINPSLTYEEEDDMFADVFAHAAPQKTENSANRAKVEENVLANETDIFPVKEKSRVQTQEPLSTFQSTGSRPLFDVLEVEKECGHLEQSSTCLPPEEKNGKKNAEIFLEGASSFPERCDISSSENSATGICRIGAQDANVTFVDKNIAAISTLGPVIEKATYVDEDIVSATTMGASQENTIFVEEDLTSASTVDTATEEPFPCDNLPTAVLVSSSVETGKINVNNKRNDTEEVIAEKTEANVINVIDRKSQTGDGTSANTSKLVERPVISNKRKEELEDMNNLIQQEQSILIQQHGKQERLASSITDQMYCESQELLRLFGIPFLVAPMEAEAQCAFLDEAGLTQGTITDDSDIWLFGGRRVYKNFFNKGKFVEFFEAEDIHKVFKLGREKLVHFALLTGSDYTEGIGMHKKRTACAYSALLQCQRYSRRRASLCPGDFSRVPKSGIGSTGAVSGLDS</sequence>
<dbReference type="PROSITE" id="PS00841">
    <property type="entry name" value="XPG_1"/>
    <property type="match status" value="1"/>
</dbReference>
<keyword evidence="3" id="KW-0378">Hydrolase</keyword>
<dbReference type="InterPro" id="IPR006084">
    <property type="entry name" value="XPG/Rad2"/>
</dbReference>
<accession>A0AAD5KMD2</accession>
<dbReference type="PRINTS" id="PR00853">
    <property type="entry name" value="XPGRADSUPER"/>
</dbReference>
<dbReference type="PANTHER" id="PTHR16171">
    <property type="entry name" value="DNA REPAIR PROTEIN COMPLEMENTING XP-G CELLS-RELATED"/>
    <property type="match status" value="1"/>
</dbReference>
<dbReference type="InterPro" id="IPR019974">
    <property type="entry name" value="XPG_CS"/>
</dbReference>
<keyword evidence="3" id="KW-0255">Endonuclease</keyword>
<dbReference type="PANTHER" id="PTHR16171:SF7">
    <property type="entry name" value="DNA REPAIR PROTEIN RAD2"/>
    <property type="match status" value="1"/>
</dbReference>
<dbReference type="GO" id="GO:0006289">
    <property type="term" value="P:nucleotide-excision repair"/>
    <property type="evidence" value="ECO:0007669"/>
    <property type="project" value="InterPro"/>
</dbReference>
<dbReference type="SMART" id="SM00485">
    <property type="entry name" value="XPGN"/>
    <property type="match status" value="1"/>
</dbReference>
<evidence type="ECO:0000259" key="7">
    <source>
        <dbReference type="SMART" id="SM00484"/>
    </source>
</evidence>
<feature type="domain" description="XPG-I" evidence="7">
    <location>
        <begin position="702"/>
        <end position="771"/>
    </location>
</feature>
<feature type="domain" description="XPG N-terminal" evidence="8">
    <location>
        <begin position="1"/>
        <end position="98"/>
    </location>
</feature>
<dbReference type="InterPro" id="IPR006085">
    <property type="entry name" value="XPG_DNA_repair_N"/>
</dbReference>
<keyword evidence="3" id="KW-0540">Nuclease</keyword>
<dbReference type="GO" id="GO:0003697">
    <property type="term" value="F:single-stranded DNA binding"/>
    <property type="evidence" value="ECO:0007669"/>
    <property type="project" value="InterPro"/>
</dbReference>
<dbReference type="InterPro" id="IPR001044">
    <property type="entry name" value="XPG/Rad2_eukaryotes"/>
</dbReference>
<dbReference type="Gene3D" id="3.40.50.1010">
    <property type="entry name" value="5'-nuclease"/>
    <property type="match status" value="2"/>
</dbReference>
<comment type="caution">
    <text evidence="9">The sequence shown here is derived from an EMBL/GenBank/DDBJ whole genome shotgun (WGS) entry which is preliminary data.</text>
</comment>
<protein>
    <submittedName>
        <fullName evidence="9">Uncharacterized protein</fullName>
    </submittedName>
</protein>
<comment type="subcellular location">
    <subcellularLocation>
        <location evidence="1">Nucleus</location>
    </subcellularLocation>
</comment>
<evidence type="ECO:0000259" key="8">
    <source>
        <dbReference type="SMART" id="SM00485"/>
    </source>
</evidence>
<keyword evidence="4" id="KW-0227">DNA damage</keyword>
<dbReference type="SUPFAM" id="SSF88723">
    <property type="entry name" value="PIN domain-like"/>
    <property type="match status" value="1"/>
</dbReference>
<evidence type="ECO:0000256" key="2">
    <source>
        <dbReference type="ARBA" id="ARBA00005283"/>
    </source>
</evidence>
<dbReference type="EMBL" id="WJBH02000007">
    <property type="protein sequence ID" value="KAI9555792.1"/>
    <property type="molecule type" value="Genomic_DNA"/>
</dbReference>
<dbReference type="GO" id="GO:0016788">
    <property type="term" value="F:hydrolase activity, acting on ester bonds"/>
    <property type="evidence" value="ECO:0007669"/>
    <property type="project" value="InterPro"/>
</dbReference>
<keyword evidence="6" id="KW-0539">Nucleus</keyword>
<dbReference type="InterPro" id="IPR006086">
    <property type="entry name" value="XPG-I_dom"/>
</dbReference>
<dbReference type="Pfam" id="PF00752">
    <property type="entry name" value="XPG_N"/>
    <property type="match status" value="1"/>
</dbReference>
<dbReference type="PROSITE" id="PS00842">
    <property type="entry name" value="XPG_2"/>
    <property type="match status" value="1"/>
</dbReference>
<proteinExistence type="inferred from homology"/>
<dbReference type="InterPro" id="IPR029060">
    <property type="entry name" value="PIN-like_dom_sf"/>
</dbReference>
<evidence type="ECO:0000256" key="5">
    <source>
        <dbReference type="ARBA" id="ARBA00023204"/>
    </source>
</evidence>
<evidence type="ECO:0000313" key="9">
    <source>
        <dbReference type="EMBL" id="KAI9555792.1"/>
    </source>
</evidence>
<evidence type="ECO:0000256" key="1">
    <source>
        <dbReference type="ARBA" id="ARBA00004123"/>
    </source>
</evidence>
<evidence type="ECO:0000256" key="4">
    <source>
        <dbReference type="ARBA" id="ARBA00022763"/>
    </source>
</evidence>
<organism evidence="9 10">
    <name type="scientific">Daphnia sinensis</name>
    <dbReference type="NCBI Taxonomy" id="1820382"/>
    <lineage>
        <taxon>Eukaryota</taxon>
        <taxon>Metazoa</taxon>
        <taxon>Ecdysozoa</taxon>
        <taxon>Arthropoda</taxon>
        <taxon>Crustacea</taxon>
        <taxon>Branchiopoda</taxon>
        <taxon>Diplostraca</taxon>
        <taxon>Cladocera</taxon>
        <taxon>Anomopoda</taxon>
        <taxon>Daphniidae</taxon>
        <taxon>Daphnia</taxon>
        <taxon>Daphnia similis group</taxon>
    </lineage>
</organism>
<evidence type="ECO:0000256" key="3">
    <source>
        <dbReference type="ARBA" id="ARBA00022759"/>
    </source>
</evidence>
<dbReference type="Proteomes" id="UP000820818">
    <property type="component" value="Linkage Group LG7"/>
</dbReference>
<name>A0AAD5KMD2_9CRUS</name>
<dbReference type="CDD" id="cd09868">
    <property type="entry name" value="PIN_XPG_RAD2"/>
    <property type="match status" value="2"/>
</dbReference>
<dbReference type="PRINTS" id="PR00066">
    <property type="entry name" value="XRODRMPGMNTG"/>
</dbReference>
<comment type="similarity">
    <text evidence="2">Belongs to the XPG/RAD2 endonuclease family. XPG subfamily.</text>
</comment>
<dbReference type="AlphaFoldDB" id="A0AAD5KMD2"/>
<dbReference type="SMART" id="SM00484">
    <property type="entry name" value="XPGI"/>
    <property type="match status" value="1"/>
</dbReference>
<dbReference type="GO" id="GO:0004520">
    <property type="term" value="F:DNA endonuclease activity"/>
    <property type="evidence" value="ECO:0007669"/>
    <property type="project" value="TreeGrafter"/>
</dbReference>
<dbReference type="GO" id="GO:0005634">
    <property type="term" value="C:nucleus"/>
    <property type="evidence" value="ECO:0007669"/>
    <property type="project" value="UniProtKB-SubCell"/>
</dbReference>
<evidence type="ECO:0000256" key="6">
    <source>
        <dbReference type="ARBA" id="ARBA00023242"/>
    </source>
</evidence>
<dbReference type="Pfam" id="PF00867">
    <property type="entry name" value="XPG_I"/>
    <property type="match status" value="1"/>
</dbReference>
<keyword evidence="5" id="KW-0234">DNA repair</keyword>
<keyword evidence="10" id="KW-1185">Reference proteome</keyword>
<evidence type="ECO:0000313" key="10">
    <source>
        <dbReference type="Proteomes" id="UP000820818"/>
    </source>
</evidence>